<evidence type="ECO:0000256" key="1">
    <source>
        <dbReference type="ARBA" id="ARBA00022723"/>
    </source>
</evidence>
<dbReference type="InterPro" id="IPR004360">
    <property type="entry name" value="Glyas_Fos-R_dOase_dom"/>
</dbReference>
<dbReference type="SUPFAM" id="SSF54593">
    <property type="entry name" value="Glyoxalase/Bleomycin resistance protein/Dihydroxybiphenyl dioxygenase"/>
    <property type="match status" value="1"/>
</dbReference>
<keyword evidence="4" id="KW-1185">Reference proteome</keyword>
<accession>A0ABU5AQL0</accession>
<proteinExistence type="predicted"/>
<sequence length="139" mass="16304">MIEGLSHMTFVVRDLDRMGEILTGVFGAREVYDSGTRQFSLSREKFFLIGDLWIAIMQGEPLIDRSYNHVAFKIDESDFDRYVDRVRKLGLDMRPPRPRVEGEGRSIYFHDHDNHLFELHTGTLAERLTRYARDLEVVQ</sequence>
<reference evidence="3 4" key="1">
    <citation type="submission" date="2023-08" db="EMBL/GenBank/DDBJ databases">
        <title>Implementing the SeqCode for naming new Mesorhizobium species isolated from Vachellia karroo root nodules.</title>
        <authorList>
            <person name="Van Lill M."/>
        </authorList>
    </citation>
    <scope>NUCLEOTIDE SEQUENCE [LARGE SCALE GENOMIC DNA]</scope>
    <source>
        <strain evidence="3 4">VK4B</strain>
    </source>
</reference>
<dbReference type="EMBL" id="JAVIIP010000009">
    <property type="protein sequence ID" value="MDX8539589.1"/>
    <property type="molecule type" value="Genomic_DNA"/>
</dbReference>
<keyword evidence="1" id="KW-0479">Metal-binding</keyword>
<comment type="caution">
    <text evidence="3">The sequence shown here is derived from an EMBL/GenBank/DDBJ whole genome shotgun (WGS) entry which is preliminary data.</text>
</comment>
<dbReference type="InterPro" id="IPR037523">
    <property type="entry name" value="VOC_core"/>
</dbReference>
<keyword evidence="3" id="KW-0378">Hydrolase</keyword>
<protein>
    <submittedName>
        <fullName evidence="3">FosX/FosE/FosI family fosfomycin resistance hydrolase</fullName>
    </submittedName>
</protein>
<dbReference type="GO" id="GO:0016787">
    <property type="term" value="F:hydrolase activity"/>
    <property type="evidence" value="ECO:0007669"/>
    <property type="project" value="UniProtKB-KW"/>
</dbReference>
<dbReference type="Gene3D" id="3.10.180.10">
    <property type="entry name" value="2,3-Dihydroxybiphenyl 1,2-Dioxygenase, domain 1"/>
    <property type="match status" value="1"/>
</dbReference>
<dbReference type="PROSITE" id="PS51819">
    <property type="entry name" value="VOC"/>
    <property type="match status" value="1"/>
</dbReference>
<dbReference type="Proteomes" id="UP001276564">
    <property type="component" value="Unassembled WGS sequence"/>
</dbReference>
<gene>
    <name evidence="3" type="primary">fosX</name>
    <name evidence="3" type="ORF">RFM23_18375</name>
</gene>
<evidence type="ECO:0000313" key="4">
    <source>
        <dbReference type="Proteomes" id="UP001276564"/>
    </source>
</evidence>
<dbReference type="InterPro" id="IPR051332">
    <property type="entry name" value="Fosfomycin_Res_Enzymes"/>
</dbReference>
<dbReference type="NCBIfam" id="NF000222">
    <property type="entry name" value="FosX"/>
    <property type="match status" value="1"/>
</dbReference>
<name>A0ABU5AQL0_9HYPH</name>
<organism evidence="3 4">
    <name type="scientific">Mesorhizobium abyssinicae</name>
    <dbReference type="NCBI Taxonomy" id="1209958"/>
    <lineage>
        <taxon>Bacteria</taxon>
        <taxon>Pseudomonadati</taxon>
        <taxon>Pseudomonadota</taxon>
        <taxon>Alphaproteobacteria</taxon>
        <taxon>Hyphomicrobiales</taxon>
        <taxon>Phyllobacteriaceae</taxon>
        <taxon>Mesorhizobium</taxon>
    </lineage>
</organism>
<feature type="domain" description="VOC" evidence="2">
    <location>
        <begin position="4"/>
        <end position="122"/>
    </location>
</feature>
<dbReference type="PANTHER" id="PTHR36113:SF6">
    <property type="entry name" value="FOSFOMYCIN RESISTANCE PROTEIN FOSX"/>
    <property type="match status" value="1"/>
</dbReference>
<evidence type="ECO:0000313" key="3">
    <source>
        <dbReference type="EMBL" id="MDX8539589.1"/>
    </source>
</evidence>
<dbReference type="CDD" id="cd08364">
    <property type="entry name" value="FosX"/>
    <property type="match status" value="1"/>
</dbReference>
<dbReference type="InterPro" id="IPR029068">
    <property type="entry name" value="Glyas_Bleomycin-R_OHBP_Dase"/>
</dbReference>
<dbReference type="Pfam" id="PF00903">
    <property type="entry name" value="Glyoxalase"/>
    <property type="match status" value="1"/>
</dbReference>
<dbReference type="PANTHER" id="PTHR36113">
    <property type="entry name" value="LYASE, PUTATIVE-RELATED-RELATED"/>
    <property type="match status" value="1"/>
</dbReference>
<dbReference type="RefSeq" id="WP_127310759.1">
    <property type="nucleotide sequence ID" value="NZ_JAVIIP010000009.1"/>
</dbReference>
<dbReference type="InterPro" id="IPR037434">
    <property type="entry name" value="FosX"/>
</dbReference>
<evidence type="ECO:0000259" key="2">
    <source>
        <dbReference type="PROSITE" id="PS51819"/>
    </source>
</evidence>